<name>A0AAE1RUC4_9SOLA</name>
<comment type="subcellular location">
    <subcellularLocation>
        <location evidence="1">Secreted</location>
    </subcellularLocation>
</comment>
<evidence type="ECO:0008006" key="8">
    <source>
        <dbReference type="Google" id="ProtNLM"/>
    </source>
</evidence>
<evidence type="ECO:0000256" key="1">
    <source>
        <dbReference type="ARBA" id="ARBA00004613"/>
    </source>
</evidence>
<keyword evidence="3" id="KW-0713">Self-incompatibility</keyword>
<gene>
    <name evidence="6" type="ORF">RND71_022703</name>
</gene>
<dbReference type="GO" id="GO:0005576">
    <property type="term" value="C:extracellular region"/>
    <property type="evidence" value="ECO:0007669"/>
    <property type="project" value="UniProtKB-SubCell"/>
</dbReference>
<comment type="caution">
    <text evidence="6">The sequence shown here is derived from an EMBL/GenBank/DDBJ whole genome shotgun (WGS) entry which is preliminary data.</text>
</comment>
<reference evidence="6" key="1">
    <citation type="submission" date="2023-12" db="EMBL/GenBank/DDBJ databases">
        <title>Genome assembly of Anisodus tanguticus.</title>
        <authorList>
            <person name="Wang Y.-J."/>
        </authorList>
    </citation>
    <scope>NUCLEOTIDE SEQUENCE</scope>
    <source>
        <strain evidence="6">KB-2021</strain>
        <tissue evidence="6">Leaf</tissue>
    </source>
</reference>
<evidence type="ECO:0000256" key="4">
    <source>
        <dbReference type="ARBA" id="ARBA00022525"/>
    </source>
</evidence>
<keyword evidence="4" id="KW-0964">Secreted</keyword>
<dbReference type="GO" id="GO:0060320">
    <property type="term" value="P:rejection of self pollen"/>
    <property type="evidence" value="ECO:0007669"/>
    <property type="project" value="UniProtKB-KW"/>
</dbReference>
<dbReference type="InterPro" id="IPR010264">
    <property type="entry name" value="Self-incomp_S1"/>
</dbReference>
<dbReference type="Proteomes" id="UP001291623">
    <property type="component" value="Unassembled WGS sequence"/>
</dbReference>
<keyword evidence="7" id="KW-1185">Reference proteome</keyword>
<evidence type="ECO:0000313" key="6">
    <source>
        <dbReference type="EMBL" id="KAK4357093.1"/>
    </source>
</evidence>
<evidence type="ECO:0000313" key="7">
    <source>
        <dbReference type="Proteomes" id="UP001291623"/>
    </source>
</evidence>
<dbReference type="EMBL" id="JAVYJV010000012">
    <property type="protein sequence ID" value="KAK4357093.1"/>
    <property type="molecule type" value="Genomic_DNA"/>
</dbReference>
<proteinExistence type="inferred from homology"/>
<organism evidence="6 7">
    <name type="scientific">Anisodus tanguticus</name>
    <dbReference type="NCBI Taxonomy" id="243964"/>
    <lineage>
        <taxon>Eukaryota</taxon>
        <taxon>Viridiplantae</taxon>
        <taxon>Streptophyta</taxon>
        <taxon>Embryophyta</taxon>
        <taxon>Tracheophyta</taxon>
        <taxon>Spermatophyta</taxon>
        <taxon>Magnoliopsida</taxon>
        <taxon>eudicotyledons</taxon>
        <taxon>Gunneridae</taxon>
        <taxon>Pentapetalae</taxon>
        <taxon>asterids</taxon>
        <taxon>lamiids</taxon>
        <taxon>Solanales</taxon>
        <taxon>Solanaceae</taxon>
        <taxon>Solanoideae</taxon>
        <taxon>Hyoscyameae</taxon>
        <taxon>Anisodus</taxon>
    </lineage>
</organism>
<dbReference type="Pfam" id="PF05938">
    <property type="entry name" value="Self-incomp_S1"/>
    <property type="match status" value="1"/>
</dbReference>
<dbReference type="AlphaFoldDB" id="A0AAE1RUC4"/>
<accession>A0AAE1RUC4</accession>
<sequence>MAQKCESPNSQRRGALYELCDLPKMAKGNKATTSIPNRNLEGMKAPNIVEARCYVHGEDHGKFSIKPGWTNQFYESIDSGKNNTLSCDLKLGEKHGVFGLFNLNATNVCHTTDVTCNWKIREDGLCMLLAGKCVMFKWDTTLSIRHIASEPIPTKYIESEPIIWERTP</sequence>
<evidence type="ECO:0000256" key="3">
    <source>
        <dbReference type="ARBA" id="ARBA00022471"/>
    </source>
</evidence>
<protein>
    <recommendedName>
        <fullName evidence="8">S-protein homolog</fullName>
    </recommendedName>
</protein>
<evidence type="ECO:0000256" key="5">
    <source>
        <dbReference type="ARBA" id="ARBA00022729"/>
    </source>
</evidence>
<comment type="similarity">
    <text evidence="2">Belongs to the plant self-incompatibility (S1) protein family.</text>
</comment>
<evidence type="ECO:0000256" key="2">
    <source>
        <dbReference type="ARBA" id="ARBA00005581"/>
    </source>
</evidence>
<keyword evidence="5" id="KW-0732">Signal</keyword>